<keyword evidence="10" id="KW-0491">MHC II</keyword>
<dbReference type="InterPro" id="IPR003006">
    <property type="entry name" value="Ig/MHC_CS"/>
</dbReference>
<evidence type="ECO:0000313" key="14">
    <source>
        <dbReference type="Proteomes" id="UP000886700"/>
    </source>
</evidence>
<dbReference type="PANTHER" id="PTHR19944:SF99">
    <property type="entry name" value="HLA CLASS II HISTOCOMPATIBILITY ANTIGEN, DRB1 BETA CHAIN"/>
    <property type="match status" value="1"/>
</dbReference>
<evidence type="ECO:0000256" key="8">
    <source>
        <dbReference type="ARBA" id="ARBA00023157"/>
    </source>
</evidence>
<evidence type="ECO:0000256" key="9">
    <source>
        <dbReference type="ARBA" id="ARBA00023180"/>
    </source>
</evidence>
<keyword evidence="8" id="KW-1015">Disulfide bond</keyword>
<dbReference type="GeneID" id="101829780"/>
<evidence type="ECO:0000256" key="3">
    <source>
        <dbReference type="ARBA" id="ARBA00022692"/>
    </source>
</evidence>
<dbReference type="InterPro" id="IPR013783">
    <property type="entry name" value="Ig-like_fold"/>
</dbReference>
<dbReference type="Gene3D" id="2.60.40.10">
    <property type="entry name" value="Immunoglobulins"/>
    <property type="match status" value="1"/>
</dbReference>
<dbReference type="InterPro" id="IPR014745">
    <property type="entry name" value="MHC_II_a/b_N"/>
</dbReference>
<protein>
    <submittedName>
        <fullName evidence="15">H-2 class II histocompatibility antigen, I-E beta chain-like</fullName>
    </submittedName>
</protein>
<keyword evidence="14" id="KW-1185">Reference proteome</keyword>
<dbReference type="PROSITE" id="PS50835">
    <property type="entry name" value="IG_LIKE"/>
    <property type="match status" value="1"/>
</dbReference>
<comment type="similarity">
    <text evidence="2">Belongs to the MHC class II family.</text>
</comment>
<dbReference type="Proteomes" id="UP000886700">
    <property type="component" value="Unplaced"/>
</dbReference>
<evidence type="ECO:0000259" key="13">
    <source>
        <dbReference type="PROSITE" id="PS50835"/>
    </source>
</evidence>
<keyword evidence="3 12" id="KW-0812">Transmembrane</keyword>
<dbReference type="InterPro" id="IPR003597">
    <property type="entry name" value="Ig_C1-set"/>
</dbReference>
<dbReference type="InterPro" id="IPR000353">
    <property type="entry name" value="MHC_II_b_N"/>
</dbReference>
<accession>A0ABM2WI71</accession>
<dbReference type="SMART" id="SM00921">
    <property type="entry name" value="MHC_II_beta"/>
    <property type="match status" value="1"/>
</dbReference>
<dbReference type="InterPro" id="IPR036179">
    <property type="entry name" value="Ig-like_dom_sf"/>
</dbReference>
<feature type="domain" description="Ig-like" evidence="13">
    <location>
        <begin position="228"/>
        <end position="318"/>
    </location>
</feature>
<dbReference type="Gene3D" id="3.10.320.10">
    <property type="entry name" value="Class II Histocompatibility Antigen, M Beta Chain, Chain B, domain 1"/>
    <property type="match status" value="1"/>
</dbReference>
<dbReference type="InterPro" id="IPR050160">
    <property type="entry name" value="MHC/Immunoglobulin"/>
</dbReference>
<feature type="region of interest" description="Disordered" evidence="11">
    <location>
        <begin position="1"/>
        <end position="56"/>
    </location>
</feature>
<keyword evidence="6" id="KW-1064">Adaptive immunity</keyword>
<gene>
    <name evidence="15" type="primary">LOC101829780</name>
</gene>
<organism evidence="14 15">
    <name type="scientific">Mesocricetus auratus</name>
    <name type="common">Golden hamster</name>
    <dbReference type="NCBI Taxonomy" id="10036"/>
    <lineage>
        <taxon>Eukaryota</taxon>
        <taxon>Metazoa</taxon>
        <taxon>Chordata</taxon>
        <taxon>Craniata</taxon>
        <taxon>Vertebrata</taxon>
        <taxon>Euteleostomi</taxon>
        <taxon>Mammalia</taxon>
        <taxon>Eutheria</taxon>
        <taxon>Euarchontoglires</taxon>
        <taxon>Glires</taxon>
        <taxon>Rodentia</taxon>
        <taxon>Myomorpha</taxon>
        <taxon>Muroidea</taxon>
        <taxon>Cricetidae</taxon>
        <taxon>Cricetinae</taxon>
        <taxon>Mesocricetus</taxon>
    </lineage>
</organism>
<evidence type="ECO:0000256" key="10">
    <source>
        <dbReference type="ARBA" id="ARBA00023182"/>
    </source>
</evidence>
<evidence type="ECO:0000256" key="7">
    <source>
        <dbReference type="ARBA" id="ARBA00023136"/>
    </source>
</evidence>
<dbReference type="Pfam" id="PF00969">
    <property type="entry name" value="MHC_II_beta"/>
    <property type="match status" value="1"/>
</dbReference>
<dbReference type="PROSITE" id="PS00290">
    <property type="entry name" value="IG_MHC"/>
    <property type="match status" value="1"/>
</dbReference>
<dbReference type="SUPFAM" id="SSF48726">
    <property type="entry name" value="Immunoglobulin"/>
    <property type="match status" value="1"/>
</dbReference>
<evidence type="ECO:0000256" key="12">
    <source>
        <dbReference type="SAM" id="Phobius"/>
    </source>
</evidence>
<evidence type="ECO:0000256" key="5">
    <source>
        <dbReference type="ARBA" id="ARBA00022989"/>
    </source>
</evidence>
<dbReference type="InterPro" id="IPR011162">
    <property type="entry name" value="MHC_I/II-like_Ag-recog"/>
</dbReference>
<feature type="compositionally biased region" description="Basic and acidic residues" evidence="11">
    <location>
        <begin position="15"/>
        <end position="25"/>
    </location>
</feature>
<dbReference type="PANTHER" id="PTHR19944">
    <property type="entry name" value="MHC CLASS II-RELATED"/>
    <property type="match status" value="1"/>
</dbReference>
<dbReference type="InterPro" id="IPR007110">
    <property type="entry name" value="Ig-like_dom"/>
</dbReference>
<proteinExistence type="inferred from homology"/>
<feature type="transmembrane region" description="Helical" evidence="12">
    <location>
        <begin position="107"/>
        <end position="131"/>
    </location>
</feature>
<dbReference type="SUPFAM" id="SSF54452">
    <property type="entry name" value="MHC antigen-recognition domain"/>
    <property type="match status" value="1"/>
</dbReference>
<reference evidence="15" key="1">
    <citation type="submission" date="2025-08" db="UniProtKB">
        <authorList>
            <consortium name="RefSeq"/>
        </authorList>
    </citation>
    <scope>IDENTIFICATION</scope>
    <source>
        <tissue evidence="15">Liver</tissue>
    </source>
</reference>
<dbReference type="SMART" id="SM00407">
    <property type="entry name" value="IGc1"/>
    <property type="match status" value="1"/>
</dbReference>
<evidence type="ECO:0000256" key="1">
    <source>
        <dbReference type="ARBA" id="ARBA00004479"/>
    </source>
</evidence>
<comment type="subcellular location">
    <subcellularLocation>
        <location evidence="1">Membrane</location>
        <topology evidence="1">Single-pass type I membrane protein</topology>
    </subcellularLocation>
</comment>
<evidence type="ECO:0000256" key="2">
    <source>
        <dbReference type="ARBA" id="ARBA00007394"/>
    </source>
</evidence>
<evidence type="ECO:0000256" key="11">
    <source>
        <dbReference type="SAM" id="MobiDB-lite"/>
    </source>
</evidence>
<sequence length="368" mass="41406">MVPEWPGGEGWGRVHGPDPEWRLDLPDPGDAGDGSSEWRGLHLPGGASQPEQPCHSGVEGTVHICTEQDAQWNRGLRAGSALLRAGAVHLLQEPERSLLSSTMMPLWLPRGSCVAAVVLALMVLIPPVALVRDPRPRFLLQAKSECRFYNGTQRVRYLDRAIYNQEEYMRFDSEVGEYRAVTELGRPEAKYFNSQKEYLEQKRANIDVYCRHNYRIMHSFTVQRRVEPRVTVYPTKTQPQEHHNLLVCSVSGFYPGHIEVRWFRNGQEEKAGVVSTGLIRNGDWTFQILVMLETVPQSGEVYTCQVEHPSLSSPDTVEWRAQSTSAQNKMLSGIGGFVLGPLFFMLGLFINFRSQKGKSGLQPTGLLS</sequence>
<feature type="transmembrane region" description="Helical" evidence="12">
    <location>
        <begin position="330"/>
        <end position="350"/>
    </location>
</feature>
<keyword evidence="4" id="KW-0391">Immunity</keyword>
<keyword evidence="9" id="KW-0325">Glycoprotein</keyword>
<keyword evidence="7 12" id="KW-0472">Membrane</keyword>
<evidence type="ECO:0000313" key="15">
    <source>
        <dbReference type="RefSeq" id="XP_040588203.1"/>
    </source>
</evidence>
<keyword evidence="5 12" id="KW-1133">Transmembrane helix</keyword>
<dbReference type="Pfam" id="PF07654">
    <property type="entry name" value="C1-set"/>
    <property type="match status" value="1"/>
</dbReference>
<evidence type="ECO:0000256" key="4">
    <source>
        <dbReference type="ARBA" id="ARBA00022859"/>
    </source>
</evidence>
<name>A0ABM2WI71_MESAU</name>
<dbReference type="RefSeq" id="XP_040588203.1">
    <property type="nucleotide sequence ID" value="XM_040732269.1"/>
</dbReference>
<evidence type="ECO:0000256" key="6">
    <source>
        <dbReference type="ARBA" id="ARBA00023130"/>
    </source>
</evidence>